<evidence type="ECO:0000313" key="11">
    <source>
        <dbReference type="Proteomes" id="UP001214628"/>
    </source>
</evidence>
<feature type="compositionally biased region" description="Acidic residues" evidence="8">
    <location>
        <begin position="504"/>
        <end position="524"/>
    </location>
</feature>
<dbReference type="Pfam" id="PF03215">
    <property type="entry name" value="Rad17"/>
    <property type="match status" value="1"/>
</dbReference>
<dbReference type="PANTHER" id="PTHR12172:SF0">
    <property type="entry name" value="CELL CYCLE CHECKPOINT PROTEIN RAD17"/>
    <property type="match status" value="1"/>
</dbReference>
<evidence type="ECO:0000256" key="6">
    <source>
        <dbReference type="ARBA" id="ARBA00023242"/>
    </source>
</evidence>
<organism evidence="10 11">
    <name type="scientific">Malassezia psittaci</name>
    <dbReference type="NCBI Taxonomy" id="1821823"/>
    <lineage>
        <taxon>Eukaryota</taxon>
        <taxon>Fungi</taxon>
        <taxon>Dikarya</taxon>
        <taxon>Basidiomycota</taxon>
        <taxon>Ustilaginomycotina</taxon>
        <taxon>Malasseziomycetes</taxon>
        <taxon>Malasseziales</taxon>
        <taxon>Malasseziaceae</taxon>
        <taxon>Malassezia</taxon>
    </lineage>
</organism>
<keyword evidence="4" id="KW-0227">DNA damage</keyword>
<evidence type="ECO:0000256" key="7">
    <source>
        <dbReference type="ARBA" id="ARBA00023306"/>
    </source>
</evidence>
<comment type="subcellular location">
    <subcellularLocation>
        <location evidence="1">Nucleus</location>
    </subcellularLocation>
</comment>
<dbReference type="InterPro" id="IPR004582">
    <property type="entry name" value="Checkpoint_prot_Rad17_Rad24"/>
</dbReference>
<evidence type="ECO:0000313" key="10">
    <source>
        <dbReference type="EMBL" id="WFD45066.1"/>
    </source>
</evidence>
<accession>A0AAF0F895</accession>
<dbReference type="GO" id="GO:0003682">
    <property type="term" value="F:chromatin binding"/>
    <property type="evidence" value="ECO:0007669"/>
    <property type="project" value="TreeGrafter"/>
</dbReference>
<sequence>MAKYRRLLVLTGPPGVGKSATIHALADEHQLNYDILEWDNKEAYVGAGEWQSAMDRFSAFVFQAQRYPMLTLQPRSAQPSQNEARGNRRKVILLEDLPNVMHEATRFRFQDVLEHAINQPSNVPIVMIVSDTVSRTDDDDNLGYLTSSSSWKSRQENRWDVHTILPKQVRMHAAYAEIRFNPLTARMIQHQLKQRADAIGVSQTELQSISENSMGDWRGAENSLEWLRVGSPRLGLKRKAMPEADNASLEMRTTTLDLFHAVGRVLYNKRVEDPQESARNFDLNGAEQKFPWHTSRNTSLVEVEELWRDLPVDAGTFEMYLYQNAPYFTNDSDEVMRIAENLSSADAISGLHSDSRSHASSEMYTFHIATRGTLLGLPSPVPRRGQTMQKPEYFEIVRRARVYVDDLFEIRNVLSQSIKKQELVRRSADVPLTTLNTEYISYLTRIEPRWHDYLPGFGEQSLQLERPNSLAESVPRRSHEVPRAPSRWPWPVSPLGNTLHADTLDESESAIESLSDDIMDDTGV</sequence>
<dbReference type="Proteomes" id="UP001214628">
    <property type="component" value="Chromosome 7"/>
</dbReference>
<dbReference type="InterPro" id="IPR027417">
    <property type="entry name" value="P-loop_NTPase"/>
</dbReference>
<dbReference type="GO" id="GO:0006281">
    <property type="term" value="P:DNA repair"/>
    <property type="evidence" value="ECO:0007669"/>
    <property type="project" value="InterPro"/>
</dbReference>
<evidence type="ECO:0000256" key="3">
    <source>
        <dbReference type="ARBA" id="ARBA00022741"/>
    </source>
</evidence>
<comment type="similarity">
    <text evidence="2">Belongs to the rad17/RAD24 family.</text>
</comment>
<evidence type="ECO:0000256" key="5">
    <source>
        <dbReference type="ARBA" id="ARBA00022840"/>
    </source>
</evidence>
<keyword evidence="3" id="KW-0547">Nucleotide-binding</keyword>
<dbReference type="GO" id="GO:0000077">
    <property type="term" value="P:DNA damage checkpoint signaling"/>
    <property type="evidence" value="ECO:0007669"/>
    <property type="project" value="TreeGrafter"/>
</dbReference>
<dbReference type="GO" id="GO:0005634">
    <property type="term" value="C:nucleus"/>
    <property type="evidence" value="ECO:0007669"/>
    <property type="project" value="UniProtKB-SubCell"/>
</dbReference>
<name>A0AAF0F895_9BASI</name>
<protein>
    <submittedName>
        <fullName evidence="10">RFC checkpoint protein Rad17</fullName>
    </submittedName>
</protein>
<gene>
    <name evidence="10" type="primary">rad17</name>
    <name evidence="10" type="ORF">MPSI1_003743</name>
</gene>
<evidence type="ECO:0000259" key="9">
    <source>
        <dbReference type="Pfam" id="PF25812"/>
    </source>
</evidence>
<dbReference type="Pfam" id="PF25812">
    <property type="entry name" value="RAD24_helical"/>
    <property type="match status" value="1"/>
</dbReference>
<feature type="domain" description="Checkpoint protein RAD24-like helical bundle" evidence="9">
    <location>
        <begin position="255"/>
        <end position="356"/>
    </location>
</feature>
<dbReference type="GO" id="GO:0003689">
    <property type="term" value="F:DNA clamp loader activity"/>
    <property type="evidence" value="ECO:0007669"/>
    <property type="project" value="TreeGrafter"/>
</dbReference>
<reference evidence="10" key="1">
    <citation type="submission" date="2023-02" db="EMBL/GenBank/DDBJ databases">
        <title>Mating type loci evolution in Malassezia.</title>
        <authorList>
            <person name="Coelho M.A."/>
        </authorList>
    </citation>
    <scope>NUCLEOTIDE SEQUENCE</scope>
    <source>
        <strain evidence="10">CBS 14136</strain>
    </source>
</reference>
<dbReference type="PANTHER" id="PTHR12172">
    <property type="entry name" value="CELL CYCLE CHECKPOINT PROTEIN RAD17"/>
    <property type="match status" value="1"/>
</dbReference>
<dbReference type="SUPFAM" id="SSF52540">
    <property type="entry name" value="P-loop containing nucleoside triphosphate hydrolases"/>
    <property type="match status" value="1"/>
</dbReference>
<feature type="region of interest" description="Disordered" evidence="8">
    <location>
        <begin position="465"/>
        <end position="487"/>
    </location>
</feature>
<dbReference type="GO" id="GO:0033314">
    <property type="term" value="P:mitotic DNA replication checkpoint signaling"/>
    <property type="evidence" value="ECO:0007669"/>
    <property type="project" value="TreeGrafter"/>
</dbReference>
<keyword evidence="7" id="KW-0131">Cell cycle</keyword>
<evidence type="ECO:0000256" key="8">
    <source>
        <dbReference type="SAM" id="MobiDB-lite"/>
    </source>
</evidence>
<evidence type="ECO:0000256" key="1">
    <source>
        <dbReference type="ARBA" id="ARBA00004123"/>
    </source>
</evidence>
<proteinExistence type="inferred from homology"/>
<keyword evidence="5" id="KW-0067">ATP-binding</keyword>
<dbReference type="AlphaFoldDB" id="A0AAF0F895"/>
<dbReference type="GO" id="GO:0005524">
    <property type="term" value="F:ATP binding"/>
    <property type="evidence" value="ECO:0007669"/>
    <property type="project" value="UniProtKB-KW"/>
</dbReference>
<evidence type="ECO:0000256" key="2">
    <source>
        <dbReference type="ARBA" id="ARBA00006168"/>
    </source>
</evidence>
<feature type="region of interest" description="Disordered" evidence="8">
    <location>
        <begin position="502"/>
        <end position="524"/>
    </location>
</feature>
<dbReference type="Gene3D" id="3.40.50.300">
    <property type="entry name" value="P-loop containing nucleotide triphosphate hydrolases"/>
    <property type="match status" value="1"/>
</dbReference>
<keyword evidence="11" id="KW-1185">Reference proteome</keyword>
<evidence type="ECO:0000256" key="4">
    <source>
        <dbReference type="ARBA" id="ARBA00022763"/>
    </source>
</evidence>
<dbReference type="EMBL" id="CP118381">
    <property type="protein sequence ID" value="WFD45066.1"/>
    <property type="molecule type" value="Genomic_DNA"/>
</dbReference>
<dbReference type="InterPro" id="IPR057927">
    <property type="entry name" value="RAD24-like_helical"/>
</dbReference>
<keyword evidence="6" id="KW-0539">Nucleus</keyword>